<dbReference type="InterPro" id="IPR002925">
    <property type="entry name" value="Dienelactn_hydro"/>
</dbReference>
<feature type="domain" description="Dienelactone hydrolase" evidence="1">
    <location>
        <begin position="96"/>
        <end position="186"/>
    </location>
</feature>
<sequence length="294" mass="31357">MGMTPERLKALLAFEALSFTLDDAASVPAQGHVVERLRFNLADGQTVRGLLTRPVGPMQRRPAILHCHAHGGRYEIGAGELLDGRPALLDPPGPALAREGYVVLSIDMPTFGERAAEKEDAAAKAALWHGKTLFGRMVSEQAAALTWLCERPDVDADRIAVTGLSMGATLAYFLAAVDPRPAAVAHLCCYADLADLVSTGAHDLHGHYLTIPGLLRETSTGEIAGLVAPRPQLICVGEDDPLTPPTAVATALQATRAAYADAQASLVFLSQPHVGHRETPAMRRALITFLHNYL</sequence>
<dbReference type="AlphaFoldDB" id="A0A922T9D5"/>
<accession>A0A922T9D5</accession>
<dbReference type="Pfam" id="PF01738">
    <property type="entry name" value="DLH"/>
    <property type="match status" value="1"/>
</dbReference>
<dbReference type="RefSeq" id="WP_037169489.1">
    <property type="nucleotide sequence ID" value="NZ_JOKI01000038.1"/>
</dbReference>
<reference evidence="2 3" key="1">
    <citation type="submission" date="2014-06" db="EMBL/GenBank/DDBJ databases">
        <title>Rhizobium pelagicum/R2-400B4.</title>
        <authorList>
            <person name="Kimes N.E."/>
            <person name="Lopez-Perez M."/>
        </authorList>
    </citation>
    <scope>NUCLEOTIDE SEQUENCE [LARGE SCALE GENOMIC DNA]</scope>
    <source>
        <strain evidence="2 3">R2-400B4</strain>
    </source>
</reference>
<dbReference type="InterPro" id="IPR029058">
    <property type="entry name" value="AB_hydrolase_fold"/>
</dbReference>
<dbReference type="EMBL" id="JOKJ01000049">
    <property type="protein sequence ID" value="KEQ02547.1"/>
    <property type="molecule type" value="Genomic_DNA"/>
</dbReference>
<dbReference type="OrthoDB" id="217645at2"/>
<name>A0A922T9D5_9HYPH</name>
<evidence type="ECO:0000313" key="2">
    <source>
        <dbReference type="EMBL" id="KEQ02547.1"/>
    </source>
</evidence>
<dbReference type="SUPFAM" id="SSF53474">
    <property type="entry name" value="alpha/beta-Hydrolases"/>
    <property type="match status" value="1"/>
</dbReference>
<organism evidence="2 3">
    <name type="scientific">Pseudorhizobium pelagicum</name>
    <dbReference type="NCBI Taxonomy" id="1509405"/>
    <lineage>
        <taxon>Bacteria</taxon>
        <taxon>Pseudomonadati</taxon>
        <taxon>Pseudomonadota</taxon>
        <taxon>Alphaproteobacteria</taxon>
        <taxon>Hyphomicrobiales</taxon>
        <taxon>Rhizobiaceae</taxon>
        <taxon>Rhizobium/Agrobacterium group</taxon>
        <taxon>Pseudorhizobium</taxon>
    </lineage>
</organism>
<dbReference type="Proteomes" id="UP000052167">
    <property type="component" value="Unassembled WGS sequence"/>
</dbReference>
<comment type="caution">
    <text evidence="2">The sequence shown here is derived from an EMBL/GenBank/DDBJ whole genome shotgun (WGS) entry which is preliminary data.</text>
</comment>
<dbReference type="Gene3D" id="3.40.50.1820">
    <property type="entry name" value="alpha/beta hydrolase"/>
    <property type="match status" value="1"/>
</dbReference>
<gene>
    <name evidence="2" type="ORF">GV68_20630</name>
</gene>
<dbReference type="InterPro" id="IPR050261">
    <property type="entry name" value="FrsA_esterase"/>
</dbReference>
<dbReference type="GO" id="GO:0016787">
    <property type="term" value="F:hydrolase activity"/>
    <property type="evidence" value="ECO:0007669"/>
    <property type="project" value="InterPro"/>
</dbReference>
<evidence type="ECO:0000313" key="3">
    <source>
        <dbReference type="Proteomes" id="UP000052167"/>
    </source>
</evidence>
<dbReference type="PANTHER" id="PTHR22946:SF8">
    <property type="entry name" value="ACETYL XYLAN ESTERASE DOMAIN-CONTAINING PROTEIN"/>
    <property type="match status" value="1"/>
</dbReference>
<proteinExistence type="predicted"/>
<evidence type="ECO:0000259" key="1">
    <source>
        <dbReference type="Pfam" id="PF01738"/>
    </source>
</evidence>
<dbReference type="PANTHER" id="PTHR22946">
    <property type="entry name" value="DIENELACTONE HYDROLASE DOMAIN-CONTAINING PROTEIN-RELATED"/>
    <property type="match status" value="1"/>
</dbReference>
<keyword evidence="3" id="KW-1185">Reference proteome</keyword>
<protein>
    <recommendedName>
        <fullName evidence="1">Dienelactone hydrolase domain-containing protein</fullName>
    </recommendedName>
</protein>